<evidence type="ECO:0000256" key="1">
    <source>
        <dbReference type="SAM" id="Phobius"/>
    </source>
</evidence>
<evidence type="ECO:0008006" key="4">
    <source>
        <dbReference type="Google" id="ProtNLM"/>
    </source>
</evidence>
<dbReference type="Pfam" id="PF13214">
    <property type="entry name" value="DUF4022"/>
    <property type="match status" value="1"/>
</dbReference>
<dbReference type="AlphaFoldDB" id="A0A1S9TH08"/>
<proteinExistence type="predicted"/>
<name>A0A1S9TH08_BACCE</name>
<comment type="caution">
    <text evidence="2">The sequence shown here is derived from an EMBL/GenBank/DDBJ whole genome shotgun (WGS) entry which is preliminary data.</text>
</comment>
<dbReference type="RefSeq" id="WP_078205615.1">
    <property type="nucleotide sequence ID" value="NZ_MUAJ01000055.1"/>
</dbReference>
<dbReference type="EMBL" id="MUAJ01000055">
    <property type="protein sequence ID" value="OOR09200.1"/>
    <property type="molecule type" value="Genomic_DNA"/>
</dbReference>
<sequence>MRGIFSISYGKMLLSHIMGMDHIMSIVTLALLLLAEVLVAIILIGVSIEICSYGWKKSNGVKYTCLLLSLLIGTASILGLFAAPAYFFIQLTEKGL</sequence>
<evidence type="ECO:0000313" key="2">
    <source>
        <dbReference type="EMBL" id="OOR09200.1"/>
    </source>
</evidence>
<evidence type="ECO:0000313" key="3">
    <source>
        <dbReference type="Proteomes" id="UP000190906"/>
    </source>
</evidence>
<feature type="transmembrane region" description="Helical" evidence="1">
    <location>
        <begin position="65"/>
        <end position="89"/>
    </location>
</feature>
<feature type="transmembrane region" description="Helical" evidence="1">
    <location>
        <begin position="22"/>
        <end position="44"/>
    </location>
</feature>
<keyword evidence="1" id="KW-0472">Membrane</keyword>
<keyword evidence="1" id="KW-1133">Transmembrane helix</keyword>
<reference evidence="2 3" key="1">
    <citation type="submission" date="2017-01" db="EMBL/GenBank/DDBJ databases">
        <title>Bacillus cereus isolates.</title>
        <authorList>
            <person name="Beno S.M."/>
        </authorList>
    </citation>
    <scope>NUCLEOTIDE SEQUENCE [LARGE SCALE GENOMIC DNA]</scope>
    <source>
        <strain evidence="2 3">FSL H8-0485</strain>
    </source>
</reference>
<dbReference type="InterPro" id="IPR025095">
    <property type="entry name" value="DUF4022"/>
</dbReference>
<gene>
    <name evidence="2" type="ORF">BW897_28935</name>
</gene>
<organism evidence="2 3">
    <name type="scientific">Bacillus cereus</name>
    <dbReference type="NCBI Taxonomy" id="1396"/>
    <lineage>
        <taxon>Bacteria</taxon>
        <taxon>Bacillati</taxon>
        <taxon>Bacillota</taxon>
        <taxon>Bacilli</taxon>
        <taxon>Bacillales</taxon>
        <taxon>Bacillaceae</taxon>
        <taxon>Bacillus</taxon>
        <taxon>Bacillus cereus group</taxon>
    </lineage>
</organism>
<keyword evidence="1" id="KW-0812">Transmembrane</keyword>
<accession>A0A1S9TH08</accession>
<protein>
    <recommendedName>
        <fullName evidence="4">DUF4022 domain-containing protein</fullName>
    </recommendedName>
</protein>
<dbReference type="Proteomes" id="UP000190906">
    <property type="component" value="Unassembled WGS sequence"/>
</dbReference>